<dbReference type="InterPro" id="IPR036736">
    <property type="entry name" value="ACP-like_sf"/>
</dbReference>
<accession>A0ABW3XPA7</accession>
<dbReference type="InterPro" id="IPR018201">
    <property type="entry name" value="Ketoacyl_synth_AS"/>
</dbReference>
<dbReference type="InterPro" id="IPR029058">
    <property type="entry name" value="AB_hydrolase_fold"/>
</dbReference>
<dbReference type="InterPro" id="IPR057326">
    <property type="entry name" value="KR_dom"/>
</dbReference>
<evidence type="ECO:0000256" key="2">
    <source>
        <dbReference type="ARBA" id="ARBA00022450"/>
    </source>
</evidence>
<dbReference type="InterPro" id="IPR014031">
    <property type="entry name" value="Ketoacyl_synth_C"/>
</dbReference>
<dbReference type="Gene3D" id="3.40.47.10">
    <property type="match status" value="1"/>
</dbReference>
<dbReference type="PROSITE" id="PS52004">
    <property type="entry name" value="KS3_2"/>
    <property type="match status" value="1"/>
</dbReference>
<dbReference type="InterPro" id="IPR001242">
    <property type="entry name" value="Condensation_dom"/>
</dbReference>
<evidence type="ECO:0000256" key="5">
    <source>
        <dbReference type="ARBA" id="ARBA00023315"/>
    </source>
</evidence>
<evidence type="ECO:0000256" key="6">
    <source>
        <dbReference type="SAM" id="MobiDB-lite"/>
    </source>
</evidence>
<dbReference type="PANTHER" id="PTHR45527">
    <property type="entry name" value="NONRIBOSOMAL PEPTIDE SYNTHETASE"/>
    <property type="match status" value="1"/>
</dbReference>
<organism evidence="9 10">
    <name type="scientific">Streptomyces kaempferi</name>
    <dbReference type="NCBI Taxonomy" id="333725"/>
    <lineage>
        <taxon>Bacteria</taxon>
        <taxon>Bacillati</taxon>
        <taxon>Actinomycetota</taxon>
        <taxon>Actinomycetes</taxon>
        <taxon>Kitasatosporales</taxon>
        <taxon>Streptomycetaceae</taxon>
        <taxon>Streptomyces</taxon>
    </lineage>
</organism>
<dbReference type="Pfam" id="PF08659">
    <property type="entry name" value="KR"/>
    <property type="match status" value="1"/>
</dbReference>
<dbReference type="SUPFAM" id="SSF53474">
    <property type="entry name" value="alpha/beta-Hydrolases"/>
    <property type="match status" value="1"/>
</dbReference>
<dbReference type="InterPro" id="IPR025110">
    <property type="entry name" value="AMP-bd_C"/>
</dbReference>
<feature type="domain" description="Carrier" evidence="7">
    <location>
        <begin position="2759"/>
        <end position="2834"/>
    </location>
</feature>
<dbReference type="Pfam" id="PF00109">
    <property type="entry name" value="ketoacyl-synt"/>
    <property type="match status" value="1"/>
</dbReference>
<dbReference type="Gene3D" id="1.10.1240.100">
    <property type="match status" value="1"/>
</dbReference>
<dbReference type="SUPFAM" id="SSF56801">
    <property type="entry name" value="Acetyl-CoA synthetase-like"/>
    <property type="match status" value="2"/>
</dbReference>
<feature type="domain" description="Carrier" evidence="7">
    <location>
        <begin position="1585"/>
        <end position="1659"/>
    </location>
</feature>
<keyword evidence="3" id="KW-0597">Phosphoprotein</keyword>
<evidence type="ECO:0000313" key="9">
    <source>
        <dbReference type="EMBL" id="MFD1311137.1"/>
    </source>
</evidence>
<dbReference type="Pfam" id="PF16197">
    <property type="entry name" value="KAsynt_C_assoc"/>
    <property type="match status" value="1"/>
</dbReference>
<evidence type="ECO:0000259" key="8">
    <source>
        <dbReference type="PROSITE" id="PS52004"/>
    </source>
</evidence>
<proteinExistence type="predicted"/>
<comment type="caution">
    <text evidence="9">The sequence shown here is derived from an EMBL/GenBank/DDBJ whole genome shotgun (WGS) entry which is preliminary data.</text>
</comment>
<keyword evidence="4" id="KW-0808">Transferase</keyword>
<dbReference type="RefSeq" id="WP_381239952.1">
    <property type="nucleotide sequence ID" value="NZ_JBHSKH010000077.1"/>
</dbReference>
<dbReference type="Pfam" id="PF13193">
    <property type="entry name" value="AMP-binding_C"/>
    <property type="match status" value="2"/>
</dbReference>
<dbReference type="SMART" id="SM00823">
    <property type="entry name" value="PKS_PP"/>
    <property type="match status" value="2"/>
</dbReference>
<dbReference type="SMART" id="SM00822">
    <property type="entry name" value="PKS_KR"/>
    <property type="match status" value="1"/>
</dbReference>
<feature type="domain" description="Ketosynthase family 3 (KS3)" evidence="8">
    <location>
        <begin position="1680"/>
        <end position="2088"/>
    </location>
</feature>
<dbReference type="InterPro" id="IPR001031">
    <property type="entry name" value="Thioesterase"/>
</dbReference>
<dbReference type="SUPFAM" id="SSF47336">
    <property type="entry name" value="ACP-like"/>
    <property type="match status" value="3"/>
</dbReference>
<dbReference type="PANTHER" id="PTHR45527:SF1">
    <property type="entry name" value="FATTY ACID SYNTHASE"/>
    <property type="match status" value="1"/>
</dbReference>
<dbReference type="Pfam" id="PF00975">
    <property type="entry name" value="Thioesterase"/>
    <property type="match status" value="1"/>
</dbReference>
<keyword evidence="2" id="KW-0596">Phosphopantetheine</keyword>
<comment type="cofactor">
    <cofactor evidence="1">
        <name>pantetheine 4'-phosphate</name>
        <dbReference type="ChEBI" id="CHEBI:47942"/>
    </cofactor>
</comment>
<dbReference type="InterPro" id="IPR032821">
    <property type="entry name" value="PKS_assoc"/>
</dbReference>
<name>A0ABW3XPA7_9ACTN</name>
<dbReference type="InterPro" id="IPR013968">
    <property type="entry name" value="PKS_KR"/>
</dbReference>
<dbReference type="Gene3D" id="3.30.559.10">
    <property type="entry name" value="Chloramphenicol acetyltransferase-like domain"/>
    <property type="match status" value="1"/>
</dbReference>
<dbReference type="Pfam" id="PF00501">
    <property type="entry name" value="AMP-binding"/>
    <property type="match status" value="2"/>
</dbReference>
<dbReference type="Proteomes" id="UP001597058">
    <property type="component" value="Unassembled WGS sequence"/>
</dbReference>
<dbReference type="PROSITE" id="PS00455">
    <property type="entry name" value="AMP_BINDING"/>
    <property type="match status" value="1"/>
</dbReference>
<dbReference type="InterPro" id="IPR036291">
    <property type="entry name" value="NAD(P)-bd_dom_sf"/>
</dbReference>
<evidence type="ECO:0000256" key="3">
    <source>
        <dbReference type="ARBA" id="ARBA00022553"/>
    </source>
</evidence>
<dbReference type="SUPFAM" id="SSF51735">
    <property type="entry name" value="NAD(P)-binding Rossmann-fold domains"/>
    <property type="match status" value="2"/>
</dbReference>
<dbReference type="InterPro" id="IPR020841">
    <property type="entry name" value="PKS_Beta-ketoAc_synthase_dom"/>
</dbReference>
<dbReference type="Gene3D" id="3.30.300.30">
    <property type="match status" value="2"/>
</dbReference>
<keyword evidence="10" id="KW-1185">Reference proteome</keyword>
<dbReference type="Pfam" id="PF00668">
    <property type="entry name" value="Condensation"/>
    <property type="match status" value="1"/>
</dbReference>
<evidence type="ECO:0000259" key="7">
    <source>
        <dbReference type="PROSITE" id="PS50075"/>
    </source>
</evidence>
<dbReference type="InterPro" id="IPR020806">
    <property type="entry name" value="PKS_PP-bd"/>
</dbReference>
<dbReference type="PROSITE" id="PS50075">
    <property type="entry name" value="CARRIER"/>
    <property type="match status" value="3"/>
</dbReference>
<dbReference type="InterPro" id="IPR020845">
    <property type="entry name" value="AMP-binding_CS"/>
</dbReference>
<dbReference type="Pfam" id="PF02801">
    <property type="entry name" value="Ketoacyl-synt_C"/>
    <property type="match status" value="1"/>
</dbReference>
<evidence type="ECO:0000313" key="10">
    <source>
        <dbReference type="Proteomes" id="UP001597058"/>
    </source>
</evidence>
<dbReference type="InterPro" id="IPR010071">
    <property type="entry name" value="AA_adenyl_dom"/>
</dbReference>
<evidence type="ECO:0000256" key="1">
    <source>
        <dbReference type="ARBA" id="ARBA00001957"/>
    </source>
</evidence>
<dbReference type="InterPro" id="IPR042099">
    <property type="entry name" value="ANL_N_sf"/>
</dbReference>
<dbReference type="InterPro" id="IPR045851">
    <property type="entry name" value="AMP-bd_C_sf"/>
</dbReference>
<reference evidence="10" key="1">
    <citation type="journal article" date="2019" name="Int. J. Syst. Evol. Microbiol.">
        <title>The Global Catalogue of Microorganisms (GCM) 10K type strain sequencing project: providing services to taxonomists for standard genome sequencing and annotation.</title>
        <authorList>
            <consortium name="The Broad Institute Genomics Platform"/>
            <consortium name="The Broad Institute Genome Sequencing Center for Infectious Disease"/>
            <person name="Wu L."/>
            <person name="Ma J."/>
        </authorList>
    </citation>
    <scope>NUCLEOTIDE SEQUENCE [LARGE SCALE GENOMIC DNA]</scope>
    <source>
        <strain evidence="10">CGMCC 4.7020</strain>
    </source>
</reference>
<dbReference type="PROSITE" id="PS00606">
    <property type="entry name" value="KS3_1"/>
    <property type="match status" value="1"/>
</dbReference>
<protein>
    <submittedName>
        <fullName evidence="9">Amino acid adenylation domain-containing protein</fullName>
    </submittedName>
</protein>
<dbReference type="SUPFAM" id="SSF53901">
    <property type="entry name" value="Thiolase-like"/>
    <property type="match status" value="1"/>
</dbReference>
<gene>
    <name evidence="9" type="ORF">ACFQ5X_35625</name>
</gene>
<dbReference type="Gene3D" id="3.30.559.30">
    <property type="entry name" value="Nonribosomal peptide synthetase, condensation domain"/>
    <property type="match status" value="1"/>
</dbReference>
<dbReference type="InterPro" id="IPR023213">
    <property type="entry name" value="CAT-like_dom_sf"/>
</dbReference>
<feature type="domain" description="Carrier" evidence="7">
    <location>
        <begin position="536"/>
        <end position="613"/>
    </location>
</feature>
<dbReference type="Gene3D" id="3.40.50.12780">
    <property type="entry name" value="N-terminal domain of ligase-like"/>
    <property type="match status" value="2"/>
</dbReference>
<dbReference type="InterPro" id="IPR009081">
    <property type="entry name" value="PP-bd_ACP"/>
</dbReference>
<keyword evidence="5" id="KW-0012">Acyltransferase</keyword>
<feature type="region of interest" description="Disordered" evidence="6">
    <location>
        <begin position="2733"/>
        <end position="2759"/>
    </location>
</feature>
<dbReference type="Gene3D" id="3.40.50.720">
    <property type="entry name" value="NAD(P)-binding Rossmann-like Domain"/>
    <property type="match status" value="1"/>
</dbReference>
<dbReference type="NCBIfam" id="TIGR01733">
    <property type="entry name" value="AA-adenyl-dom"/>
    <property type="match status" value="1"/>
</dbReference>
<dbReference type="InterPro" id="IPR014030">
    <property type="entry name" value="Ketoacyl_synth_N"/>
</dbReference>
<evidence type="ECO:0000256" key="4">
    <source>
        <dbReference type="ARBA" id="ARBA00022679"/>
    </source>
</evidence>
<dbReference type="Gene3D" id="1.10.1200.10">
    <property type="entry name" value="ACP-like"/>
    <property type="match status" value="3"/>
</dbReference>
<dbReference type="SUPFAM" id="SSF52777">
    <property type="entry name" value="CoA-dependent acyltransferases"/>
    <property type="match status" value="2"/>
</dbReference>
<dbReference type="Pfam" id="PF00550">
    <property type="entry name" value="PP-binding"/>
    <property type="match status" value="2"/>
</dbReference>
<dbReference type="InterPro" id="IPR016039">
    <property type="entry name" value="Thiolase-like"/>
</dbReference>
<dbReference type="CDD" id="cd00833">
    <property type="entry name" value="PKS"/>
    <property type="match status" value="1"/>
</dbReference>
<dbReference type="Gene3D" id="3.40.50.1820">
    <property type="entry name" value="alpha/beta hydrolase"/>
    <property type="match status" value="1"/>
</dbReference>
<dbReference type="InterPro" id="IPR000873">
    <property type="entry name" value="AMP-dep_synth/lig_dom"/>
</dbReference>
<dbReference type="SMART" id="SM00825">
    <property type="entry name" value="PKS_KS"/>
    <property type="match status" value="1"/>
</dbReference>
<dbReference type="EMBL" id="JBHTMM010000069">
    <property type="protein sequence ID" value="MFD1311137.1"/>
    <property type="molecule type" value="Genomic_DNA"/>
</dbReference>
<sequence length="3114" mass="331535">MEPRLVSSPAGTAKVPATPTGLALEIHRQALRAPQAEAVADTSVRLDYATLDATAAAVAEALGREGVRAGQAVAVALPRSWQLVCVMLGVLRLGAQVVPLDTQSPPDRRRFILEDSAAATLVHAGAETGTEVPPGIKALTVDRLLPAVPDRGAAGPVAASPVTAPAAAPEVSFLFYTSGTTGRPKGVEVRDVGIMRLARPGYVRIAPGLRYSCLANPAFDALSFEVWAPLLTGGCCVILRDGDIQTPEGLAAALRRERVDTVFITTALFNAMVTAVPDCFSGAGEVLVGGEQLNPRVMRRWYEDNADSATRLFNIYGPTESTTFALFHPIPRGFTGEVVPIGRPLPQTGAVLVAPGQERVADPGEVAELLLSGDGLAVGYRNLPEETERRFVRLAWLDEGAERYYRTGDLVRADAEGRIEYVGRTDRQVKVRGFRIEPGEVERHILTHPALRHAYVCTRRADQDGPNELLAFVVLQQELSYEEFDQHLSAHLPTYMRPHHIHRVAELPLNANGKVDQAVLLGKAGAPWRATASGASPVTGTQREVLDLAEEILATTGLGLGDRWIASGGDSLKALRFCFAVRQRWGCDLTQAAVLHDDLAAIARTVAAARPGQASAYPPPVRTGALSAPATSEQERLWLLQRRTPDSQAYSVNQAFRVDGPVNTAALRQALRTVVARHAALRTGFALGPGGLRQMVGAPYDPWHAPDTPGTWTEGEAHAFADAFFTEPFDLSVPRMFRACWLPRDNGGTLLLHLHHIAVDGWSLSVLLKDLSTAYGDTDTAQSPSAAPTPLDFAVWQSDWFASPAYQRQRVELRAHYQGLEEAQEALPAVGAKPAPRARLLRTSLDVVRRAKVDQLCADLGLTRFQVLLGVFSWSLYGATGLLRPRIAAPVANRPVREFQDSVGMMANTVLLPVTVTPGEDLRSQLARTGAESGQVLQRQDVALADVLTDWPAVGDGSPFDVLFVLENTDFGALCLPGCAQHPLWWAAAEAKCPMTVSVLEHSDGLDLLWEYAEDHFTGKAVEAMADLLRRGIDALAAGAGTTARELVAPYRRSLPEHGRGPAPTPGFTTVAEGFAHQAARTPHATALVTADGRSLSYGELDAHAAALAADLADRHPIPADGSPCRAALYLDPSAEHVVALLALARLNVTAVPLDPSYPAEVLRGVLERVDPLCVLTTPLSSRSLDALLPAGAVCHRVVLADSAPRPDDGTAPPYAGRPHDRARPLYTLFTSGSTGVPKGVQISDRTLSDLIRWQSGPGGLTRAAATQQFSMLSFDVSFQEIFGTLCTGGSLQLIRPDWRQDAPALLERLESAGTERIFMPYVALQLLAEYGVRTGRYPSRLREVVTAGEQLVCTDTIRRWFAGLPGARLFNHYGPTETHVVSALCLEGDPRQWPDRPAIGRPVAGADLRVVDALGDPLPPGCTGELLLGGNMTTRCYLDDPALNDERFLDVSGAGLFYRSGDRAWFDHDGLLHYAGRDDQQIKLSGHRLELGSVEAALLRHPAVVNAVVAPEGDRLTACLEFRGDTPTADDLTGHLAALLPSYVRVDRFRRLQALPRTPSGKLDRKAALREPGEEIRRSAAVRTGLSAQEERLTAAFEAVTGTVIEPDQTFFEAGATSLTLMRFHLRCTTELGLRFSVAELFEHVSVRALARHLAAGGLLGTTTPPAPLVRGREATDPGEPIAVVGMAVRVPGAPDLASFWDLVVSGGTGIRRVDAPEGVIGAHSTLDGMLDFDPGHFGISPHEARLMDPQQRHLLMACVQALAHAGVADTSAARVGLVAGAGENTYFQSLLREADPSRLPDTFQLALHHEKDFLTTKVAYHLGLTGPTFSAQTACSSSLVAVHLAASLLRQAEADVMLAGGVLIDPKLADGYRYRPQHIFSADGDCRPFSDDATGTVGASGVGVVVLKPLRHARRDGDTVYAVITGSAINNDGAAKMSYTAPSLAGQREVIRAALAHAGRTGADLGYVEAHGTGTRLGDPVEVGALRQAFAVDESARCALSSVKSQLGHMGAAAGVVGLVRAVLAVHHATVPPTINFRAFNPEIGPDPTPFHVPVKATDWPEGRERVAAVSSFGIGGTNAHVVVEEETGTQPAETGDVPRCLVLSASSADALTADAARIADHLQLRPEQYESVLRHLQAGRPAHRLRIAAPAADATAAVRWLRAVAADEIPYGTADPDAVPVPAAGCTAQDLAQDWTAGRPVEWQPGPAPAPWDFPPPAFALATYDFHRKPQAYEPALPQRRPQSEWLHQPHWVRMQRATPVTASAPRTPLVVVVAQDNVPQEAFTPFEAVAARVVRVRPAGAFARGGPDVFQADPADPESLALLLDALSKDTGHNGDRNLANAEWVHALPLAVTGPVGSGTLEDARRACLDSTAALAQALSGRTGSPRVWWLSYAARPVTGTVERPELALLAGPVEVAHQEDALAGHWLDLPDGDLTRWAGHVASALATAARAVVTGDPALPRQLALRDGFWWRPGITPVPAPTSVAAVAPAGGDGVHLVLGGTGGIGRAIAAWLLEHTGGRVLLLSRTPQLPQELTHFADRIDLLAADLATTPVHEVAAAVAARTTRLDGIVHAAGLGFGSLLARRDPAAMRAAAAVRDNGALVTEQLIATFRPEFAVYCSSMSALLGGVGQSDYAAGASLLDALAYHRGDDNETTSRIAIGWDIWRETGMATRVLATDSRHRAHLDVGLTVEEGKALFAQALTLHLPHLLVSTTDIETSRAFYAPAPADRAHPTVARAPAAQDTDDDAGAPGKDTAVQRAAAMARSIQELLGVDELDPDDSLYDLGADSLTLLSLIADIENDYGVVFDLASFSHQVSLAEILKQLDEALTPTPPLPRQAAGIASPVVLDIWQEGTGTAILCLVHPVGGDIQAYRSLVAALGPAPTVCLIADPTLRDADLPAWSLAERARHYAAALHDRFSGPEHQLHLAGWSFGARVAMEMAALAEAAGRPVHALYLLDPPPPRATDLVAAYDESHLEAVFAAELGTGASSASGQHAQAYAERLARCCRANLRALGEHEARPLAFTPTLVWLAEQATAGMPAPGDPHETDRQWNDCLPPSSLRLSLPTDHYGIVTPPHVHVVAETITATLADTAAGPRPPRAHESEPAQ</sequence>